<proteinExistence type="inferred from homology"/>
<sequence length="434" mass="47763">MKFGKKLAAIAVAGLALVGTAACSNNNSSSTSTSNKIPKVTKKTTVVFWHGMQGAQADTLKSLAKEFEAKNSNIKIKLEQQGNYDDLQAKLNSTMQSPKNLPTITQAYPGWLESAAKNNMLVNLTPYINNHDVGWGSSAASGIKADMLNGAKINGKQYGIPFNKSTEVLIYNPAMLKKYGVTKVPTTMAELKQAAQTIYQKSNHQVAGAGFDDLDNYYVLGMKNEGQDFSSKIDFTGKASKKVLNYYVAGEKAGYFRMAGSDKYLYIPFTNNKLAMFVTSSSTETWIKQAAKKGFTYEVAARPSKYTMQQGTDIYMFNQASAMQKAAAFKFMKFLSSKQGQIKWAKKTGYIPVNEDATKSTEYKSIKQFKLPAKLETIWSTNSLYSVPVIKDSSATFSQLTPIMQSILSAAQKNRNVNKAINTGKTKFDAAWKQ</sequence>
<dbReference type="Gene3D" id="3.40.190.10">
    <property type="entry name" value="Periplasmic binding protein-like II"/>
    <property type="match status" value="1"/>
</dbReference>
<dbReference type="RefSeq" id="WP_220220713.1">
    <property type="nucleotide sequence ID" value="NZ_CP048268.1"/>
</dbReference>
<comment type="similarity">
    <text evidence="2">Belongs to the bacterial solute-binding protein 1 family.</text>
</comment>
<evidence type="ECO:0000313" key="8">
    <source>
        <dbReference type="Proteomes" id="UP000826550"/>
    </source>
</evidence>
<dbReference type="PANTHER" id="PTHR43649:SF31">
    <property type="entry name" value="SN-GLYCEROL-3-PHOSPHATE-BINDING PERIPLASMIC PROTEIN UGPB"/>
    <property type="match status" value="1"/>
</dbReference>
<dbReference type="Pfam" id="PF13416">
    <property type="entry name" value="SBP_bac_8"/>
    <property type="match status" value="1"/>
</dbReference>
<dbReference type="InterPro" id="IPR006059">
    <property type="entry name" value="SBP"/>
</dbReference>
<keyword evidence="5" id="KW-0574">Periplasm</keyword>
<evidence type="ECO:0000256" key="1">
    <source>
        <dbReference type="ARBA" id="ARBA00004196"/>
    </source>
</evidence>
<gene>
    <name evidence="7" type="ORF">GYM71_01860</name>
</gene>
<name>A0ABX8W4W0_9LACO</name>
<evidence type="ECO:0000256" key="5">
    <source>
        <dbReference type="ARBA" id="ARBA00022764"/>
    </source>
</evidence>
<dbReference type="SUPFAM" id="SSF53850">
    <property type="entry name" value="Periplasmic binding protein-like II"/>
    <property type="match status" value="1"/>
</dbReference>
<keyword evidence="8" id="KW-1185">Reference proteome</keyword>
<evidence type="ECO:0000256" key="2">
    <source>
        <dbReference type="ARBA" id="ARBA00008520"/>
    </source>
</evidence>
<evidence type="ECO:0000256" key="6">
    <source>
        <dbReference type="SAM" id="SignalP"/>
    </source>
</evidence>
<dbReference type="InterPro" id="IPR050490">
    <property type="entry name" value="Bact_solute-bd_prot1"/>
</dbReference>
<dbReference type="Proteomes" id="UP000826550">
    <property type="component" value="Chromosome"/>
</dbReference>
<comment type="subcellular location">
    <subcellularLocation>
        <location evidence="1">Cell envelope</location>
    </subcellularLocation>
</comment>
<keyword evidence="3" id="KW-0813">Transport</keyword>
<keyword evidence="4 6" id="KW-0732">Signal</keyword>
<protein>
    <submittedName>
        <fullName evidence="7">Extracellular solute-binding protein</fullName>
    </submittedName>
</protein>
<accession>A0ABX8W4W0</accession>
<dbReference type="EMBL" id="CP048268">
    <property type="protein sequence ID" value="QYN52244.1"/>
    <property type="molecule type" value="Genomic_DNA"/>
</dbReference>
<reference evidence="7 8" key="1">
    <citation type="submission" date="2020-01" db="EMBL/GenBank/DDBJ databases">
        <title>Vast differences in strain-level diversity in the gut microbiota of two closely related honey bee species.</title>
        <authorList>
            <person name="Ellegaard K.M."/>
            <person name="Suenami S."/>
            <person name="Miyazaki R."/>
            <person name="Engel P."/>
        </authorList>
    </citation>
    <scope>NUCLEOTIDE SEQUENCE [LARGE SCALE GENOMIC DNA]</scope>
    <source>
        <strain evidence="7 8">ESL0416</strain>
    </source>
</reference>
<dbReference type="PROSITE" id="PS51257">
    <property type="entry name" value="PROKAR_LIPOPROTEIN"/>
    <property type="match status" value="1"/>
</dbReference>
<feature type="chain" id="PRO_5046484761" evidence="6">
    <location>
        <begin position="22"/>
        <end position="434"/>
    </location>
</feature>
<evidence type="ECO:0000313" key="7">
    <source>
        <dbReference type="EMBL" id="QYN52244.1"/>
    </source>
</evidence>
<feature type="signal peptide" evidence="6">
    <location>
        <begin position="1"/>
        <end position="21"/>
    </location>
</feature>
<evidence type="ECO:0000256" key="4">
    <source>
        <dbReference type="ARBA" id="ARBA00022729"/>
    </source>
</evidence>
<organism evidence="7 8">
    <name type="scientific">Lactobacillus panisapium</name>
    <dbReference type="NCBI Taxonomy" id="2012495"/>
    <lineage>
        <taxon>Bacteria</taxon>
        <taxon>Bacillati</taxon>
        <taxon>Bacillota</taxon>
        <taxon>Bacilli</taxon>
        <taxon>Lactobacillales</taxon>
        <taxon>Lactobacillaceae</taxon>
        <taxon>Lactobacillus</taxon>
    </lineage>
</organism>
<dbReference type="PANTHER" id="PTHR43649">
    <property type="entry name" value="ARABINOSE-BINDING PROTEIN-RELATED"/>
    <property type="match status" value="1"/>
</dbReference>
<dbReference type="PROSITE" id="PS01037">
    <property type="entry name" value="SBP_BACTERIAL_1"/>
    <property type="match status" value="1"/>
</dbReference>
<evidence type="ECO:0000256" key="3">
    <source>
        <dbReference type="ARBA" id="ARBA00022448"/>
    </source>
</evidence>
<dbReference type="InterPro" id="IPR006061">
    <property type="entry name" value="SBP_1_CS"/>
</dbReference>